<dbReference type="EMBL" id="GDID01001373">
    <property type="protein sequence ID" value="JAP95233.1"/>
    <property type="molecule type" value="Transcribed_RNA"/>
</dbReference>
<organism evidence="2">
    <name type="scientific">Trepomonas sp. PC1</name>
    <dbReference type="NCBI Taxonomy" id="1076344"/>
    <lineage>
        <taxon>Eukaryota</taxon>
        <taxon>Metamonada</taxon>
        <taxon>Diplomonadida</taxon>
        <taxon>Hexamitidae</taxon>
        <taxon>Hexamitinae</taxon>
        <taxon>Trepomonas</taxon>
    </lineage>
</organism>
<proteinExistence type="predicted"/>
<keyword evidence="1" id="KW-0812">Transmembrane</keyword>
<feature type="transmembrane region" description="Helical" evidence="1">
    <location>
        <begin position="469"/>
        <end position="493"/>
    </location>
</feature>
<evidence type="ECO:0000313" key="2">
    <source>
        <dbReference type="EMBL" id="JAP95233.1"/>
    </source>
</evidence>
<keyword evidence="1" id="KW-1133">Transmembrane helix</keyword>
<protein>
    <submittedName>
        <fullName evidence="2">Uncharacterized protein</fullName>
    </submittedName>
</protein>
<gene>
    <name evidence="2" type="ORF">TPC1_11848</name>
</gene>
<feature type="non-terminal residue" evidence="2">
    <location>
        <position position="1"/>
    </location>
</feature>
<sequence length="509" mass="57619">PVLLTIQRKKLSNCYDYTSTLSLNKNLKLFTVQLVSTNNVACEVFPLAVTFNLTLKQPVFRRSLSAIVNNFRYQNTTYVEFDASDPALYKPSTSLEDFQDEVFAVLHIFTYAEICQLELMLFENVKSDLSNCFVALSAVLFQSKAVLTVTPSKVCKLQVVSNLINPQSFIQSIVLILDSQQFIFDQMQINEFIDAYQNNLQSTFEVTGVEKLALLRQLSFVTGMLQLVSVQGTLTIDLNYVVSNIKIATVDDFWTSNMFVTYSNNSFNVIFQQNESVSAPEVAQLTFDRCILRFYGYTSKYQIDEQKIIEFSSSQRFWQIPCTDSNCLQFLEDANAGESAMGIDFLFYLDNEFVKIFKGDLKFVKSCFELMTVIQYHSKSCLSVTHSDDCPLFHQVAQVELNILTIDSNTFEKHELLDIIITHELTEKCFDVNLHLHQGDLAVAVVKSGLVEAKTVVTKFLIGNDNENGIAAITVGAVVGIVCLVFTILDMIVTTKTLKKLKKRQSKNY</sequence>
<dbReference type="AlphaFoldDB" id="A0A146KET3"/>
<keyword evidence="1" id="KW-0472">Membrane</keyword>
<reference evidence="2" key="1">
    <citation type="submission" date="2015-07" db="EMBL/GenBank/DDBJ databases">
        <title>Adaptation to a free-living lifestyle via gene acquisitions in the diplomonad Trepomonas sp. PC1.</title>
        <authorList>
            <person name="Xu F."/>
            <person name="Jerlstrom-Hultqvist J."/>
            <person name="Kolisko M."/>
            <person name="Simpson A.G.B."/>
            <person name="Roger A.J."/>
            <person name="Svard S.G."/>
            <person name="Andersson J.O."/>
        </authorList>
    </citation>
    <scope>NUCLEOTIDE SEQUENCE</scope>
    <source>
        <strain evidence="2">PC1</strain>
    </source>
</reference>
<accession>A0A146KET3</accession>
<evidence type="ECO:0000256" key="1">
    <source>
        <dbReference type="SAM" id="Phobius"/>
    </source>
</evidence>
<name>A0A146KET3_9EUKA</name>